<reference evidence="1" key="1">
    <citation type="submission" date="2022-04" db="EMBL/GenBank/DDBJ databases">
        <title>Genome of the entomopathogenic fungus Entomophthora muscae.</title>
        <authorList>
            <person name="Elya C."/>
            <person name="Lovett B.R."/>
            <person name="Lee E."/>
            <person name="Macias A.M."/>
            <person name="Hajek A.E."/>
            <person name="De Bivort B.L."/>
            <person name="Kasson M.T."/>
            <person name="De Fine Licht H.H."/>
            <person name="Stajich J.E."/>
        </authorList>
    </citation>
    <scope>NUCLEOTIDE SEQUENCE</scope>
    <source>
        <strain evidence="1">Berkeley</strain>
    </source>
</reference>
<proteinExistence type="predicted"/>
<name>A0ACC2SXS1_9FUNG</name>
<evidence type="ECO:0000313" key="1">
    <source>
        <dbReference type="EMBL" id="KAJ9067194.1"/>
    </source>
</evidence>
<gene>
    <name evidence="1" type="ORF">DSO57_1002257</name>
</gene>
<accession>A0ACC2SXS1</accession>
<organism evidence="1 2">
    <name type="scientific">Entomophthora muscae</name>
    <dbReference type="NCBI Taxonomy" id="34485"/>
    <lineage>
        <taxon>Eukaryota</taxon>
        <taxon>Fungi</taxon>
        <taxon>Fungi incertae sedis</taxon>
        <taxon>Zoopagomycota</taxon>
        <taxon>Entomophthoromycotina</taxon>
        <taxon>Entomophthoromycetes</taxon>
        <taxon>Entomophthorales</taxon>
        <taxon>Entomophthoraceae</taxon>
        <taxon>Entomophthora</taxon>
    </lineage>
</organism>
<comment type="caution">
    <text evidence="1">The sequence shown here is derived from an EMBL/GenBank/DDBJ whole genome shotgun (WGS) entry which is preliminary data.</text>
</comment>
<keyword evidence="2" id="KW-1185">Reference proteome</keyword>
<evidence type="ECO:0000313" key="2">
    <source>
        <dbReference type="Proteomes" id="UP001165960"/>
    </source>
</evidence>
<sequence>MVLIFSFLLSLFAVSSASLAVSQTTLNIPLLSIAADNPYDDYVEYVSEKLNRCDYGQYLLKTNAVETNAMYSKFIFQNGLIHSSKGSKPSIEKDAYAGIKVEVWDGDLEQLKLYVDKWKEVLKKITLSFEYRNLYSFKDSPIMKEILERVDSIQVSIPFGFELNQEDPRRAFEAKINGINRLTDKINWVALNNRDTVYLNYLESLLFPKKLHIAIKQYVSGDPSLSFPICKD</sequence>
<dbReference type="EMBL" id="QTSX02004265">
    <property type="protein sequence ID" value="KAJ9067194.1"/>
    <property type="molecule type" value="Genomic_DNA"/>
</dbReference>
<dbReference type="Proteomes" id="UP001165960">
    <property type="component" value="Unassembled WGS sequence"/>
</dbReference>
<protein>
    <submittedName>
        <fullName evidence="1">Uncharacterized protein</fullName>
    </submittedName>
</protein>